<feature type="domain" description="Asparagine synthetase" evidence="1">
    <location>
        <begin position="12"/>
        <end position="109"/>
    </location>
</feature>
<evidence type="ECO:0000259" key="1">
    <source>
        <dbReference type="Pfam" id="PF00733"/>
    </source>
</evidence>
<organism evidence="2">
    <name type="scientific">bioreactor metagenome</name>
    <dbReference type="NCBI Taxonomy" id="1076179"/>
    <lineage>
        <taxon>unclassified sequences</taxon>
        <taxon>metagenomes</taxon>
        <taxon>ecological metagenomes</taxon>
    </lineage>
</organism>
<dbReference type="Gene3D" id="3.40.50.620">
    <property type="entry name" value="HUPs"/>
    <property type="match status" value="1"/>
</dbReference>
<dbReference type="GO" id="GO:0006529">
    <property type="term" value="P:asparagine biosynthetic process"/>
    <property type="evidence" value="ECO:0007669"/>
    <property type="project" value="InterPro"/>
</dbReference>
<sequence length="145" mass="17436">MDCWAINGEKYGLDYRYPLLDKDLLEFWFSIPVEYTYKDFFSRLLYRDIMKGILAEKTRMRKDKSDTILQTFSLSAKQQNTGLLIDNYVQLEKDAHLPYFRQESLLKHISRIRFNLNINGIRDYAKFVLYLRLVNLTKKYNVKLS</sequence>
<name>A0A645F6K5_9ZZZZ</name>
<comment type="caution">
    <text evidence="2">The sequence shown here is derived from an EMBL/GenBank/DDBJ whole genome shotgun (WGS) entry which is preliminary data.</text>
</comment>
<accession>A0A645F6K5</accession>
<dbReference type="SUPFAM" id="SSF52402">
    <property type="entry name" value="Adenine nucleotide alpha hydrolases-like"/>
    <property type="match status" value="1"/>
</dbReference>
<dbReference type="InterPro" id="IPR014729">
    <property type="entry name" value="Rossmann-like_a/b/a_fold"/>
</dbReference>
<evidence type="ECO:0000313" key="2">
    <source>
        <dbReference type="EMBL" id="MPN09152.1"/>
    </source>
</evidence>
<dbReference type="AlphaFoldDB" id="A0A645F6K5"/>
<reference evidence="2" key="1">
    <citation type="submission" date="2019-08" db="EMBL/GenBank/DDBJ databases">
        <authorList>
            <person name="Kucharzyk K."/>
            <person name="Murdoch R.W."/>
            <person name="Higgins S."/>
            <person name="Loffler F."/>
        </authorList>
    </citation>
    <scope>NUCLEOTIDE SEQUENCE</scope>
</reference>
<gene>
    <name evidence="2" type="ORF">SDC9_156440</name>
</gene>
<dbReference type="InterPro" id="IPR001962">
    <property type="entry name" value="Asn_synthase"/>
</dbReference>
<proteinExistence type="predicted"/>
<dbReference type="Pfam" id="PF00733">
    <property type="entry name" value="Asn_synthase"/>
    <property type="match status" value="1"/>
</dbReference>
<dbReference type="EMBL" id="VSSQ01055240">
    <property type="protein sequence ID" value="MPN09152.1"/>
    <property type="molecule type" value="Genomic_DNA"/>
</dbReference>
<protein>
    <recommendedName>
        <fullName evidence="1">Asparagine synthetase domain-containing protein</fullName>
    </recommendedName>
</protein>
<dbReference type="GO" id="GO:0004066">
    <property type="term" value="F:asparagine synthase (glutamine-hydrolyzing) activity"/>
    <property type="evidence" value="ECO:0007669"/>
    <property type="project" value="InterPro"/>
</dbReference>